<dbReference type="SMART" id="SM00423">
    <property type="entry name" value="PSI"/>
    <property type="match status" value="2"/>
</dbReference>
<dbReference type="GO" id="GO:0017154">
    <property type="term" value="F:semaphorin receptor activity"/>
    <property type="evidence" value="ECO:0007669"/>
    <property type="project" value="InterPro"/>
</dbReference>
<proteinExistence type="inferred from homology"/>
<evidence type="ECO:0000256" key="7">
    <source>
        <dbReference type="ARBA" id="ARBA00022989"/>
    </source>
</evidence>
<dbReference type="GO" id="GO:0008360">
    <property type="term" value="P:regulation of cell shape"/>
    <property type="evidence" value="ECO:0007669"/>
    <property type="project" value="TreeGrafter"/>
</dbReference>
<dbReference type="SUPFAM" id="SSF103575">
    <property type="entry name" value="Plexin repeat"/>
    <property type="match status" value="1"/>
</dbReference>
<feature type="chain" id="PRO_5043821079" description="Plexin-C1" evidence="12">
    <location>
        <begin position="32"/>
        <end position="1508"/>
    </location>
</feature>
<dbReference type="GO" id="GO:0005886">
    <property type="term" value="C:plasma membrane"/>
    <property type="evidence" value="ECO:0007669"/>
    <property type="project" value="UniProtKB-SubCell"/>
</dbReference>
<keyword evidence="8 11" id="KW-0472">Membrane</keyword>
<evidence type="ECO:0008006" key="17">
    <source>
        <dbReference type="Google" id="ProtNLM"/>
    </source>
</evidence>
<keyword evidence="4 11" id="KW-0812">Transmembrane</keyword>
<dbReference type="InterPro" id="IPR013783">
    <property type="entry name" value="Ig-like_fold"/>
</dbReference>
<dbReference type="PROSITE" id="PS51257">
    <property type="entry name" value="PROKAR_LIPOPROTEIN"/>
    <property type="match status" value="1"/>
</dbReference>
<reference evidence="15" key="1">
    <citation type="journal article" date="2022" name="bioRxiv">
        <title>Sequencing and chromosome-scale assembly of the giantPleurodeles waltlgenome.</title>
        <authorList>
            <person name="Brown T."/>
            <person name="Elewa A."/>
            <person name="Iarovenko S."/>
            <person name="Subramanian E."/>
            <person name="Araus A.J."/>
            <person name="Petzold A."/>
            <person name="Susuki M."/>
            <person name="Suzuki K.-i.T."/>
            <person name="Hayashi T."/>
            <person name="Toyoda A."/>
            <person name="Oliveira C."/>
            <person name="Osipova E."/>
            <person name="Leigh N.D."/>
            <person name="Simon A."/>
            <person name="Yun M.H."/>
        </authorList>
    </citation>
    <scope>NUCLEOTIDE SEQUENCE</scope>
    <source>
        <strain evidence="15">20211129_DDA</strain>
        <tissue evidence="15">Liver</tissue>
    </source>
</reference>
<dbReference type="Pfam" id="PF01437">
    <property type="entry name" value="PSI"/>
    <property type="match status" value="1"/>
</dbReference>
<evidence type="ECO:0000256" key="3">
    <source>
        <dbReference type="ARBA" id="ARBA00022475"/>
    </source>
</evidence>
<keyword evidence="3" id="KW-1003">Cell membrane</keyword>
<evidence type="ECO:0000256" key="5">
    <source>
        <dbReference type="ARBA" id="ARBA00022729"/>
    </source>
</evidence>
<evidence type="ECO:0000256" key="9">
    <source>
        <dbReference type="ARBA" id="ARBA00023157"/>
    </source>
</evidence>
<evidence type="ECO:0000313" key="15">
    <source>
        <dbReference type="EMBL" id="KAJ1163250.1"/>
    </source>
</evidence>
<dbReference type="InterPro" id="IPR015943">
    <property type="entry name" value="WD40/YVTN_repeat-like_dom_sf"/>
</dbReference>
<feature type="transmembrane region" description="Helical" evidence="11">
    <location>
        <begin position="875"/>
        <end position="897"/>
    </location>
</feature>
<dbReference type="Gene3D" id="2.60.40.10">
    <property type="entry name" value="Immunoglobulins"/>
    <property type="match status" value="1"/>
</dbReference>
<dbReference type="SUPFAM" id="SSF81296">
    <property type="entry name" value="E set domains"/>
    <property type="match status" value="1"/>
</dbReference>
<dbReference type="Pfam" id="PF08337">
    <property type="entry name" value="Plexin_cytopl"/>
    <property type="match status" value="1"/>
</dbReference>
<evidence type="ECO:0000256" key="4">
    <source>
        <dbReference type="ARBA" id="ARBA00022692"/>
    </source>
</evidence>
<dbReference type="Gene3D" id="3.10.20.90">
    <property type="entry name" value="Phosphatidylinositol 3-kinase Catalytic Subunit, Chain A, domain 1"/>
    <property type="match status" value="1"/>
</dbReference>
<name>A0AAV7SGP8_PLEWA</name>
<keyword evidence="9" id="KW-1015">Disulfide bond</keyword>
<dbReference type="PANTHER" id="PTHR22625">
    <property type="entry name" value="PLEXIN"/>
    <property type="match status" value="1"/>
</dbReference>
<dbReference type="SMART" id="SM00630">
    <property type="entry name" value="Sema"/>
    <property type="match status" value="1"/>
</dbReference>
<evidence type="ECO:0000256" key="8">
    <source>
        <dbReference type="ARBA" id="ARBA00023136"/>
    </source>
</evidence>
<dbReference type="GO" id="GO:0002116">
    <property type="term" value="C:semaphorin receptor complex"/>
    <property type="evidence" value="ECO:0007669"/>
    <property type="project" value="TreeGrafter"/>
</dbReference>
<protein>
    <recommendedName>
        <fullName evidence="17">Plexin-C1</fullName>
    </recommendedName>
</protein>
<dbReference type="Pfam" id="PF20170">
    <property type="entry name" value="Plexin_RBD"/>
    <property type="match status" value="1"/>
</dbReference>
<dbReference type="InterPro" id="IPR013548">
    <property type="entry name" value="Plexin_cytoplasmic_RasGAP_dom"/>
</dbReference>
<feature type="domain" description="Sema" evidence="14">
    <location>
        <begin position="39"/>
        <end position="381"/>
    </location>
</feature>
<feature type="signal peptide" evidence="12">
    <location>
        <begin position="1"/>
        <end position="31"/>
    </location>
</feature>
<comment type="caution">
    <text evidence="15">The sequence shown here is derived from an EMBL/GenBank/DDBJ whole genome shotgun (WGS) entry which is preliminary data.</text>
</comment>
<dbReference type="InterPro" id="IPR031148">
    <property type="entry name" value="Plexin"/>
</dbReference>
<dbReference type="InterPro" id="IPR016201">
    <property type="entry name" value="PSI"/>
</dbReference>
<dbReference type="CDD" id="cd00102">
    <property type="entry name" value="IPT"/>
    <property type="match status" value="1"/>
</dbReference>
<gene>
    <name evidence="15" type="ORF">NDU88_003711</name>
</gene>
<evidence type="ECO:0000256" key="1">
    <source>
        <dbReference type="ARBA" id="ARBA00004162"/>
    </source>
</evidence>
<sequence length="1508" mass="169434">MQWKYSRTATQAAAPAHLWFLLLLSGTGCRGGPSFKPEYPIAHVAVSQTHVFITAGNRLYQLNTALQLEASAASESQHLGNRTQVNSLLLVSQEEGAVYTGWMKDGSIEKRNLTDVGKVVKSQTHVVSSLAGQPSHGTVLKYGAELYLVIAGPEISGTSSEQQNAIVIYNNNELTSGEGNQLKLNKNETLHFVDAFVWDGYIFTPSTFNSTIGGPTMVISSYSSNNVLSLFGNATLLCHDQRATETLVSSSLVESSTEGALWAGIFTLGTPLNAPGRTALCIFNLTDIRTAAQVCYSSRSRRIAECNVYPILKSTTLRHSSLTSVYGIEVQKRLVVFMGTENGQLLKVSLDKNFRAGCPEILYETDEESPVLPELVLDPTDKRYIYLPTTYEVVRVKVSGCDQYKSCRQCLLAEDPYCGWCQSNARCTFQDDCVNGNIMDYWVSVQEGAEKCLQLHFIQSPLKEVNVTIYTNLTELREEPTTCRLKNTISDNMLCESLTPCPSSWSCKVQNEWMADDLTAEVLINNRTISERYQFANCVKMQSSCTECVRSGCVWCKTESMCRSPVASCTPQNDAAEQFDCSKIGTDQKQTSSSPNIGNATAFQVINAIDPSIISIQGKTKVIITGQNFTEQTKILLIGTSSCPPVEINVTSRFSNTRLEVSLPPGLKETKTLCINFDGEKCLQGIAISYISVPQCYQISPKKTWVSGGRKIIVHGKNLHIIDHLSISHPKITDLHKLVDCSNNETLCQFESPVFGSEQAKQIFQVKLHTGATEVYCDTLEYLLDPQFTSYSVLRTAEESESLLKITKEKDDLDIEAMELEVLVMYMDKPHQCVIQNISSTTILCKSQRDAKDKISEVVVKLGNFKTSVKPEPELLYLLALIPVLLIIIIVAAILITRHKSRQLSRKLSLKLELLESDLRNEIRHGFAELQIDQSDVVDTAGTIPFLDYKHFAIRTFFPESTSPDSTLMEELCNAVPPPFRSPDANGKDECLSLLCDLIGNKDFLVALIHTLEKQKAFSIKDRCRFASFLTIALQSKLVYLTHILEVLIRDLMEQSSNAQPKLMLRRTESVVEKLLTNWMSTCLYGFLRETVGEPLYMLVTTLNQRIHKGPVDAISCKALYTLNEDWLLWQVSEFNTVTLNVDFPKLSESESEEDYSQNIPVKVLDCDSIGQIKEKIFEAYLNKNGYPYGLQLCEASLELLVGPERKELLDLDQSSVTLEHGKTKINTVLHYKLSEGSTISVIKKSSSCTSDGEYTDDYCHLILPDIEETEDIQGAPHKGKQKFKVKEMYLTKLISTKVAVDSAVEALFRSIWGVSGNRVPVAIKFFFDFLDAQYENKKINDPDVPHIWKTNSLPLRFWVNILKNPQFVFDIKKTPHLDGCLSVIAQAFIDSFSLSEQMLGKESPTNKLLYAKDMTRYKHEVKEYYSSVQNCPSLTPMELEAFLNQESKKHENEFKEDTAMLELYKYITSYYEEVLSKLEKDPELEEARKQLVHLKAMFEEKKKCKWE</sequence>
<feature type="domain" description="PSI" evidence="13">
    <location>
        <begin position="400"/>
        <end position="453"/>
    </location>
</feature>
<keyword evidence="10" id="KW-0325">Glycoprotein</keyword>
<dbReference type="InterPro" id="IPR002165">
    <property type="entry name" value="Plexin_repeat"/>
</dbReference>
<accession>A0AAV7SGP8</accession>
<dbReference type="Pfam" id="PF01833">
    <property type="entry name" value="TIG"/>
    <property type="match status" value="1"/>
</dbReference>
<dbReference type="GO" id="GO:0030334">
    <property type="term" value="P:regulation of cell migration"/>
    <property type="evidence" value="ECO:0007669"/>
    <property type="project" value="TreeGrafter"/>
</dbReference>
<dbReference type="Gene3D" id="2.130.10.10">
    <property type="entry name" value="YVTN repeat-like/Quinoprotein amine dehydrogenase"/>
    <property type="match status" value="1"/>
</dbReference>
<evidence type="ECO:0000259" key="14">
    <source>
        <dbReference type="SMART" id="SM00630"/>
    </source>
</evidence>
<evidence type="ECO:0000256" key="10">
    <source>
        <dbReference type="ARBA" id="ARBA00023180"/>
    </source>
</evidence>
<keyword evidence="16" id="KW-1185">Reference proteome</keyword>
<dbReference type="InterPro" id="IPR014756">
    <property type="entry name" value="Ig_E-set"/>
</dbReference>
<dbReference type="InterPro" id="IPR002909">
    <property type="entry name" value="IPT_dom"/>
</dbReference>
<dbReference type="SUPFAM" id="SSF101912">
    <property type="entry name" value="Sema domain"/>
    <property type="match status" value="1"/>
</dbReference>
<comment type="subcellular location">
    <subcellularLocation>
        <location evidence="1">Cell membrane</location>
        <topology evidence="1">Single-pass membrane protein</topology>
    </subcellularLocation>
</comment>
<dbReference type="InterPro" id="IPR008936">
    <property type="entry name" value="Rho_GTPase_activation_prot"/>
</dbReference>
<organism evidence="15 16">
    <name type="scientific">Pleurodeles waltl</name>
    <name type="common">Iberian ribbed newt</name>
    <dbReference type="NCBI Taxonomy" id="8319"/>
    <lineage>
        <taxon>Eukaryota</taxon>
        <taxon>Metazoa</taxon>
        <taxon>Chordata</taxon>
        <taxon>Craniata</taxon>
        <taxon>Vertebrata</taxon>
        <taxon>Euteleostomi</taxon>
        <taxon>Amphibia</taxon>
        <taxon>Batrachia</taxon>
        <taxon>Caudata</taxon>
        <taxon>Salamandroidea</taxon>
        <taxon>Salamandridae</taxon>
        <taxon>Pleurodelinae</taxon>
        <taxon>Pleurodeles</taxon>
    </lineage>
</organism>
<dbReference type="PANTHER" id="PTHR22625:SF4">
    <property type="entry name" value="PLEXIN-C1"/>
    <property type="match status" value="1"/>
</dbReference>
<feature type="domain" description="PSI" evidence="13">
    <location>
        <begin position="537"/>
        <end position="582"/>
    </location>
</feature>
<evidence type="ECO:0000256" key="12">
    <source>
        <dbReference type="SAM" id="SignalP"/>
    </source>
</evidence>
<dbReference type="SUPFAM" id="SSF48350">
    <property type="entry name" value="GTPase activation domain, GAP"/>
    <property type="match status" value="1"/>
</dbReference>
<dbReference type="InterPro" id="IPR046800">
    <property type="entry name" value="Plexin_RBD"/>
</dbReference>
<dbReference type="GO" id="GO:0050772">
    <property type="term" value="P:positive regulation of axonogenesis"/>
    <property type="evidence" value="ECO:0007669"/>
    <property type="project" value="TreeGrafter"/>
</dbReference>
<dbReference type="Proteomes" id="UP001066276">
    <property type="component" value="Chromosome 4_2"/>
</dbReference>
<dbReference type="InterPro" id="IPR001627">
    <property type="entry name" value="Semap_dom"/>
</dbReference>
<evidence type="ECO:0000256" key="11">
    <source>
        <dbReference type="SAM" id="Phobius"/>
    </source>
</evidence>
<evidence type="ECO:0000259" key="13">
    <source>
        <dbReference type="SMART" id="SM00423"/>
    </source>
</evidence>
<evidence type="ECO:0000256" key="6">
    <source>
        <dbReference type="ARBA" id="ARBA00022737"/>
    </source>
</evidence>
<evidence type="ECO:0000313" key="16">
    <source>
        <dbReference type="Proteomes" id="UP001066276"/>
    </source>
</evidence>
<dbReference type="GO" id="GO:0007162">
    <property type="term" value="P:negative regulation of cell adhesion"/>
    <property type="evidence" value="ECO:0007669"/>
    <property type="project" value="TreeGrafter"/>
</dbReference>
<keyword evidence="7 11" id="KW-1133">Transmembrane helix</keyword>
<keyword evidence="5 12" id="KW-0732">Signal</keyword>
<comment type="similarity">
    <text evidence="2">Belongs to the plexin family.</text>
</comment>
<dbReference type="InterPro" id="IPR036352">
    <property type="entry name" value="Semap_dom_sf"/>
</dbReference>
<dbReference type="EMBL" id="JANPWB010000008">
    <property type="protein sequence ID" value="KAJ1163250.1"/>
    <property type="molecule type" value="Genomic_DNA"/>
</dbReference>
<evidence type="ECO:0000256" key="2">
    <source>
        <dbReference type="ARBA" id="ARBA00010297"/>
    </source>
</evidence>
<keyword evidence="6" id="KW-0677">Repeat</keyword>
<dbReference type="Gene3D" id="3.30.1680.10">
    <property type="entry name" value="ligand-binding face of the semaphorins, domain 2"/>
    <property type="match status" value="1"/>
</dbReference>
<dbReference type="Gene3D" id="1.10.506.10">
    <property type="entry name" value="GTPase Activation - p120gap, domain 1"/>
    <property type="match status" value="1"/>
</dbReference>